<dbReference type="Proteomes" id="UP000271573">
    <property type="component" value="Chromosome"/>
</dbReference>
<proteinExistence type="predicted"/>
<reference evidence="1 2" key="1">
    <citation type="submission" date="2018-11" db="EMBL/GenBank/DDBJ databases">
        <title>Complete genome sequence of Nocardioides baekrokdamisoli strain KCTC 39748.</title>
        <authorList>
            <person name="Kang S.W."/>
            <person name="Lee K.C."/>
            <person name="Kim K.K."/>
            <person name="Kim J.S."/>
            <person name="Kim D.S."/>
            <person name="Ko S.H."/>
            <person name="Yang S.H."/>
            <person name="Shin Y.K."/>
            <person name="Lee J.S."/>
        </authorList>
    </citation>
    <scope>NUCLEOTIDE SEQUENCE [LARGE SCALE GENOMIC DNA]</scope>
    <source>
        <strain evidence="1 2">KCTC 39748</strain>
    </source>
</reference>
<name>A0A3G9ILF1_9ACTN</name>
<evidence type="ECO:0000313" key="2">
    <source>
        <dbReference type="Proteomes" id="UP000271573"/>
    </source>
</evidence>
<dbReference type="KEGG" id="nbe:Back2_11420"/>
<dbReference type="AlphaFoldDB" id="A0A3G9ILF1"/>
<organism evidence="1 2">
    <name type="scientific">Nocardioides baekrokdamisoli</name>
    <dbReference type="NCBI Taxonomy" id="1804624"/>
    <lineage>
        <taxon>Bacteria</taxon>
        <taxon>Bacillati</taxon>
        <taxon>Actinomycetota</taxon>
        <taxon>Actinomycetes</taxon>
        <taxon>Propionibacteriales</taxon>
        <taxon>Nocardioidaceae</taxon>
        <taxon>Nocardioides</taxon>
    </lineage>
</organism>
<evidence type="ECO:0000313" key="1">
    <source>
        <dbReference type="EMBL" id="BBH16855.1"/>
    </source>
</evidence>
<keyword evidence="2" id="KW-1185">Reference proteome</keyword>
<dbReference type="EMBL" id="AP019307">
    <property type="protein sequence ID" value="BBH16855.1"/>
    <property type="molecule type" value="Genomic_DNA"/>
</dbReference>
<accession>A0A3G9ILF1</accession>
<gene>
    <name evidence="1" type="ORF">Back2_11420</name>
</gene>
<protein>
    <submittedName>
        <fullName evidence="1">Uncharacterized protein</fullName>
    </submittedName>
</protein>
<sequence length="370" mass="38252">MTGAAATTTAAAGLRATLTDLLTQHVYLAGIALKTALDKGGNLKDPAVVAAVTTLDGNSVALSKAIGSVYPAAEKPFLQSWRQHIGFFVDYTLGKATKNTAMAENAKSDLNSYRTSFGQLINSVVPELPADAVAQELIPHVQTLLDTIDALVSGKGDAFALLSKAADHMPMTASILATGIAQDKHLAGDPNDAASGLRSGLTYLLDAHVDLAGIALTQAVSKGGNLKDPTVVAAVNALDANSVALSKAVGSVYPAAETPFLQSWRQHIGFFVNYTLGKATKNTAMADKAKSDLNGYRTSFGQLINSVVPQLPADAVAQELVPHVQTLLDTIDALVAGNPQVFADLDMAAMHMPGTAKILAGGIAANKNLG</sequence>